<dbReference type="AlphaFoldDB" id="A0A811U7R4"/>
<keyword evidence="2" id="KW-1185">Reference proteome</keyword>
<proteinExistence type="predicted"/>
<sequence length="99" mass="11383">MRKMRESNEAMKQIKKKTNNKCFINKYAVWHKHTQTHTHTQAGVFTHSMHLIHVQTILQSGRARTTLPAVIGKHPKQSVLLGHRCLFSILRVACCCIHS</sequence>
<dbReference type="Proteomes" id="UP000606786">
    <property type="component" value="Unassembled WGS sequence"/>
</dbReference>
<evidence type="ECO:0000313" key="1">
    <source>
        <dbReference type="EMBL" id="CAD6995004.1"/>
    </source>
</evidence>
<organism evidence="1 2">
    <name type="scientific">Ceratitis capitata</name>
    <name type="common">Mediterranean fruit fly</name>
    <name type="synonym">Tephritis capitata</name>
    <dbReference type="NCBI Taxonomy" id="7213"/>
    <lineage>
        <taxon>Eukaryota</taxon>
        <taxon>Metazoa</taxon>
        <taxon>Ecdysozoa</taxon>
        <taxon>Arthropoda</taxon>
        <taxon>Hexapoda</taxon>
        <taxon>Insecta</taxon>
        <taxon>Pterygota</taxon>
        <taxon>Neoptera</taxon>
        <taxon>Endopterygota</taxon>
        <taxon>Diptera</taxon>
        <taxon>Brachycera</taxon>
        <taxon>Muscomorpha</taxon>
        <taxon>Tephritoidea</taxon>
        <taxon>Tephritidae</taxon>
        <taxon>Ceratitis</taxon>
        <taxon>Ceratitis</taxon>
    </lineage>
</organism>
<accession>A0A811U7R4</accession>
<evidence type="ECO:0000313" key="2">
    <source>
        <dbReference type="Proteomes" id="UP000606786"/>
    </source>
</evidence>
<dbReference type="EMBL" id="CAJHJT010000001">
    <property type="protein sequence ID" value="CAD6995004.1"/>
    <property type="molecule type" value="Genomic_DNA"/>
</dbReference>
<reference evidence="1" key="1">
    <citation type="submission" date="2020-11" db="EMBL/GenBank/DDBJ databases">
        <authorList>
            <person name="Whitehead M."/>
        </authorList>
    </citation>
    <scope>NUCLEOTIDE SEQUENCE</scope>
    <source>
        <strain evidence="1">EGII</strain>
    </source>
</reference>
<protein>
    <submittedName>
        <fullName evidence="1">(Mediterranean fruit fly) hypothetical protein</fullName>
    </submittedName>
</protein>
<gene>
    <name evidence="1" type="ORF">CCAP1982_LOCUS3735</name>
</gene>
<comment type="caution">
    <text evidence="1">The sequence shown here is derived from an EMBL/GenBank/DDBJ whole genome shotgun (WGS) entry which is preliminary data.</text>
</comment>
<name>A0A811U7R4_CERCA</name>